<proteinExistence type="predicted"/>
<evidence type="ECO:0000313" key="1">
    <source>
        <dbReference type="EMBL" id="AFV76412.1"/>
    </source>
</evidence>
<dbReference type="Proteomes" id="UP000000211">
    <property type="component" value="Chromosome"/>
</dbReference>
<dbReference type="KEGG" id="tos:Theos_1380"/>
<dbReference type="EMBL" id="CP003249">
    <property type="protein sequence ID" value="AFV76412.1"/>
    <property type="molecule type" value="Genomic_DNA"/>
</dbReference>
<accession>K7RJ15</accession>
<name>K7RJ15_THEOS</name>
<protein>
    <submittedName>
        <fullName evidence="1">Uncharacterized protein</fullName>
    </submittedName>
</protein>
<sequence length="57" mass="6546">MVLFLLRGLGRPNPPCPACGMPRSLAEEVRLGCRHCPRVAFRACPFDPRKGLWRQRR</sequence>
<dbReference type="HOGENOM" id="CLU_203345_0_0_0"/>
<dbReference type="eggNOG" id="ENOG5030PYZ">
    <property type="taxonomic scope" value="Bacteria"/>
</dbReference>
<dbReference type="AlphaFoldDB" id="K7RJ15"/>
<keyword evidence="2" id="KW-1185">Reference proteome</keyword>
<organism evidence="1 2">
    <name type="scientific">Thermus oshimai JL-2</name>
    <dbReference type="NCBI Taxonomy" id="751945"/>
    <lineage>
        <taxon>Bacteria</taxon>
        <taxon>Thermotogati</taxon>
        <taxon>Deinococcota</taxon>
        <taxon>Deinococci</taxon>
        <taxon>Thermales</taxon>
        <taxon>Thermaceae</taxon>
        <taxon>Thermus</taxon>
    </lineage>
</organism>
<reference evidence="1 2" key="1">
    <citation type="journal article" date="2013" name="Genome Announc.">
        <title>Whole Genome Sequencing of Thermus oshimai JL-2 and Thermus thermophilus JL-18, Incomplete Denitrifiers from the United States Great Basin.</title>
        <authorList>
            <person name="Murugapiran S.K."/>
            <person name="Huntemann M."/>
            <person name="Wei C.L."/>
            <person name="Han J."/>
            <person name="Detter J.C."/>
            <person name="Han C.S."/>
            <person name="Erkkila T.H."/>
            <person name="Teshima H."/>
            <person name="Chen A."/>
            <person name="Kyrpides N."/>
            <person name="Mavrommatis K."/>
            <person name="Markowitz V."/>
            <person name="Szeto E."/>
            <person name="Ivanova N."/>
            <person name="Pagani I."/>
            <person name="Lam J."/>
            <person name="McDonald A.I."/>
            <person name="Dodsworth J.A."/>
            <person name="Pati A."/>
            <person name="Goodwin L."/>
            <person name="Peters L."/>
            <person name="Pitluck S."/>
            <person name="Woyke T."/>
            <person name="Hedlund B.P."/>
        </authorList>
    </citation>
    <scope>NUCLEOTIDE SEQUENCE</scope>
    <source>
        <strain evidence="1 2">JL-2</strain>
    </source>
</reference>
<gene>
    <name evidence="1" type="ORF">Theos_1380</name>
</gene>
<dbReference type="PATRIC" id="fig|751945.3.peg.1364"/>
<dbReference type="STRING" id="751945.Theos_1380"/>
<evidence type="ECO:0000313" key="2">
    <source>
        <dbReference type="Proteomes" id="UP000000211"/>
    </source>
</evidence>